<evidence type="ECO:0000313" key="20">
    <source>
        <dbReference type="EMBL" id="RMX51237.1"/>
    </source>
</evidence>
<dbReference type="GO" id="GO:0000974">
    <property type="term" value="C:Prp19 complex"/>
    <property type="evidence" value="ECO:0007669"/>
    <property type="project" value="TreeGrafter"/>
</dbReference>
<feature type="compositionally biased region" description="Pro residues" evidence="17">
    <location>
        <begin position="412"/>
        <end position="486"/>
    </location>
</feature>
<dbReference type="FunFam" id="3.30.70.330:FF:000476">
    <property type="entry name" value="Zinc finger CCCH domain-containing protein 4"/>
    <property type="match status" value="1"/>
</dbReference>
<dbReference type="InterPro" id="IPR048995">
    <property type="entry name" value="STL11/RBM22-like_N"/>
</dbReference>
<dbReference type="InterPro" id="IPR000504">
    <property type="entry name" value="RRM_dom"/>
</dbReference>
<evidence type="ECO:0000256" key="16">
    <source>
        <dbReference type="PROSITE-ProRule" id="PRU00723"/>
    </source>
</evidence>
<evidence type="ECO:0000256" key="17">
    <source>
        <dbReference type="SAM" id="MobiDB-lite"/>
    </source>
</evidence>
<evidence type="ECO:0000256" key="5">
    <source>
        <dbReference type="ARBA" id="ARBA00022490"/>
    </source>
</evidence>
<dbReference type="GO" id="GO:0017070">
    <property type="term" value="F:U6 snRNA binding"/>
    <property type="evidence" value="ECO:0007669"/>
    <property type="project" value="TreeGrafter"/>
</dbReference>
<dbReference type="InterPro" id="IPR039171">
    <property type="entry name" value="Cwc2/Slt11"/>
</dbReference>
<dbReference type="EMBL" id="RCHS01001810">
    <property type="protein sequence ID" value="RMX51237.1"/>
    <property type="molecule type" value="Genomic_DNA"/>
</dbReference>
<evidence type="ECO:0000256" key="10">
    <source>
        <dbReference type="ARBA" id="ARBA00022833"/>
    </source>
</evidence>
<evidence type="ECO:0000256" key="9">
    <source>
        <dbReference type="ARBA" id="ARBA00022771"/>
    </source>
</evidence>
<dbReference type="GO" id="GO:0006397">
    <property type="term" value="P:mRNA processing"/>
    <property type="evidence" value="ECO:0007669"/>
    <property type="project" value="UniProtKB-KW"/>
</dbReference>
<dbReference type="InterPro" id="IPR035979">
    <property type="entry name" value="RBD_domain_sf"/>
</dbReference>
<dbReference type="InterPro" id="IPR012677">
    <property type="entry name" value="Nucleotide-bd_a/b_plait_sf"/>
</dbReference>
<evidence type="ECO:0000256" key="15">
    <source>
        <dbReference type="PROSITE-ProRule" id="PRU00176"/>
    </source>
</evidence>
<evidence type="ECO:0000256" key="4">
    <source>
        <dbReference type="ARBA" id="ARBA00020031"/>
    </source>
</evidence>
<dbReference type="SMART" id="SM00360">
    <property type="entry name" value="RRM"/>
    <property type="match status" value="1"/>
</dbReference>
<evidence type="ECO:0000256" key="2">
    <source>
        <dbReference type="ARBA" id="ARBA00004496"/>
    </source>
</evidence>
<evidence type="ECO:0000256" key="13">
    <source>
        <dbReference type="ARBA" id="ARBA00023242"/>
    </source>
</evidence>
<keyword evidence="12" id="KW-0508">mRNA splicing</keyword>
<sequence>MATSKGANTYNRQNWENAASNFVGDNVVIKGKSKGHNWEQIVSDGAYDHDFSISSSCYYSQTRETYGRECKICARPFTVFRWCPGARMRFKKTEVCQTCSKLKNVCQTCLLDLEYGLPVQVRDHALGMKDDVPKSDVNKEYYTQNVEKELGNDFPVNAMQKCTTYNNIVLNLGKLANSDGTTPGGTLGKANAPSDLLLKLARTTPYYKRNRPHICSFWVKGECKRGDECPYRHDMPTDPNDPLADQNIKDRYYGMSDPVATRLLKQASSMPSLEPPSDKSITTLYVGGLEGKVEESDLRDYFYQFGELRSITMVPRQNCAFVCFTARASAETAAERSFNKLILKGRRLKIMWGKSQGQQPAPGKQGGSSLAPVPGLPGALPPPPADDKSQANFFNLPPSSAPPAGPLSAIPPTLPPPPGGLPGMPPPPMGHPLHPPPGGYPPPPPFGHPPFRPPPIPFYGAPPPPHMPPPPRHGLPRLPPGPPPIHYPSQDPHRLGAGKSGEGGTRPPAPAAASS</sequence>
<dbReference type="AlphaFoldDB" id="A0A3M6UC16"/>
<evidence type="ECO:0000256" key="11">
    <source>
        <dbReference type="ARBA" id="ARBA00022884"/>
    </source>
</evidence>
<comment type="subcellular location">
    <subcellularLocation>
        <location evidence="2">Cytoplasm</location>
    </subcellularLocation>
    <subcellularLocation>
        <location evidence="1">Nucleus</location>
    </subcellularLocation>
</comment>
<feature type="domain" description="C3H1-type" evidence="19">
    <location>
        <begin position="209"/>
        <end position="236"/>
    </location>
</feature>
<dbReference type="GO" id="GO:0071006">
    <property type="term" value="C:U2-type catalytic step 1 spliceosome"/>
    <property type="evidence" value="ECO:0007669"/>
    <property type="project" value="TreeGrafter"/>
</dbReference>
<dbReference type="InterPro" id="IPR057674">
    <property type="entry name" value="Znf-CCCH_RBM22"/>
</dbReference>
<keyword evidence="13" id="KW-0539">Nucleus</keyword>
<evidence type="ECO:0000259" key="19">
    <source>
        <dbReference type="PROSITE" id="PS50103"/>
    </source>
</evidence>
<dbReference type="SUPFAM" id="SSF54928">
    <property type="entry name" value="RNA-binding domain, RBD"/>
    <property type="match status" value="1"/>
</dbReference>
<evidence type="ECO:0000256" key="14">
    <source>
        <dbReference type="ARBA" id="ARBA00030793"/>
    </source>
</evidence>
<evidence type="ECO:0000259" key="18">
    <source>
        <dbReference type="PROSITE" id="PS50102"/>
    </source>
</evidence>
<keyword evidence="5" id="KW-0963">Cytoplasm</keyword>
<dbReference type="Gene3D" id="3.30.70.330">
    <property type="match status" value="1"/>
</dbReference>
<dbReference type="GO" id="GO:0036002">
    <property type="term" value="F:pre-mRNA binding"/>
    <property type="evidence" value="ECO:0007669"/>
    <property type="project" value="TreeGrafter"/>
</dbReference>
<dbReference type="Pfam" id="PF25584">
    <property type="entry name" value="zf-CCCH_RBM22"/>
    <property type="match status" value="1"/>
</dbReference>
<dbReference type="PANTHER" id="PTHR14089:SF6">
    <property type="entry name" value="PRE-MRNA-SPLICING FACTOR RBM22"/>
    <property type="match status" value="1"/>
</dbReference>
<dbReference type="PROSITE" id="PS50102">
    <property type="entry name" value="RRM"/>
    <property type="match status" value="1"/>
</dbReference>
<protein>
    <recommendedName>
        <fullName evidence="4">Pre-mRNA-splicing factor RBM22</fullName>
    </recommendedName>
    <alternativeName>
        <fullName evidence="14">RNA-binding motif protein 22</fullName>
    </alternativeName>
</protein>
<feature type="compositionally biased region" description="Low complexity" evidence="17">
    <location>
        <begin position="354"/>
        <end position="378"/>
    </location>
</feature>
<dbReference type="SMART" id="SM00356">
    <property type="entry name" value="ZnF_C3H1"/>
    <property type="match status" value="1"/>
</dbReference>
<dbReference type="Pfam" id="PF00076">
    <property type="entry name" value="RRM_1"/>
    <property type="match status" value="1"/>
</dbReference>
<keyword evidence="11 15" id="KW-0694">RNA-binding</keyword>
<dbReference type="OrthoDB" id="10259600at2759"/>
<gene>
    <name evidence="20" type="ORF">pdam_00004043</name>
</gene>
<feature type="domain" description="RRM" evidence="18">
    <location>
        <begin position="282"/>
        <end position="355"/>
    </location>
</feature>
<keyword evidence="9 16" id="KW-0863">Zinc-finger</keyword>
<dbReference type="PROSITE" id="PS50103">
    <property type="entry name" value="ZF_C3H1"/>
    <property type="match status" value="1"/>
</dbReference>
<dbReference type="CDD" id="cd12224">
    <property type="entry name" value="RRM_RBM22"/>
    <property type="match status" value="1"/>
</dbReference>
<dbReference type="SUPFAM" id="SSF90229">
    <property type="entry name" value="CCCH zinc finger"/>
    <property type="match status" value="1"/>
</dbReference>
<proteinExistence type="inferred from homology"/>
<dbReference type="FunFam" id="4.10.1000.10:FF:000006">
    <property type="entry name" value="Putative pre-mrna-splicing factor rbm22"/>
    <property type="match status" value="1"/>
</dbReference>
<organism evidence="20 21">
    <name type="scientific">Pocillopora damicornis</name>
    <name type="common">Cauliflower coral</name>
    <name type="synonym">Millepora damicornis</name>
    <dbReference type="NCBI Taxonomy" id="46731"/>
    <lineage>
        <taxon>Eukaryota</taxon>
        <taxon>Metazoa</taxon>
        <taxon>Cnidaria</taxon>
        <taxon>Anthozoa</taxon>
        <taxon>Hexacorallia</taxon>
        <taxon>Scleractinia</taxon>
        <taxon>Astrocoeniina</taxon>
        <taxon>Pocilloporidae</taxon>
        <taxon>Pocillopora</taxon>
    </lineage>
</organism>
<evidence type="ECO:0000256" key="1">
    <source>
        <dbReference type="ARBA" id="ARBA00004123"/>
    </source>
</evidence>
<evidence type="ECO:0000256" key="7">
    <source>
        <dbReference type="ARBA" id="ARBA00022723"/>
    </source>
</evidence>
<comment type="similarity">
    <text evidence="3">Belongs to the SLT11 family.</text>
</comment>
<evidence type="ECO:0000256" key="12">
    <source>
        <dbReference type="ARBA" id="ARBA00023187"/>
    </source>
</evidence>
<keyword evidence="8" id="KW-0747">Spliceosome</keyword>
<dbReference type="GO" id="GO:0008380">
    <property type="term" value="P:RNA splicing"/>
    <property type="evidence" value="ECO:0007669"/>
    <property type="project" value="UniProtKB-KW"/>
</dbReference>
<evidence type="ECO:0000313" key="21">
    <source>
        <dbReference type="Proteomes" id="UP000275408"/>
    </source>
</evidence>
<accession>A0A3M6UC16</accession>
<keyword evidence="10 16" id="KW-0862">Zinc</keyword>
<dbReference type="Pfam" id="PF21369">
    <property type="entry name" value="STL11_N"/>
    <property type="match status" value="1"/>
</dbReference>
<comment type="caution">
    <text evidence="20">The sequence shown here is derived from an EMBL/GenBank/DDBJ whole genome shotgun (WGS) entry which is preliminary data.</text>
</comment>
<dbReference type="PANTHER" id="PTHR14089">
    <property type="entry name" value="PRE-MRNA-SPLICING FACTOR RBM22"/>
    <property type="match status" value="1"/>
</dbReference>
<evidence type="ECO:0000256" key="6">
    <source>
        <dbReference type="ARBA" id="ARBA00022664"/>
    </source>
</evidence>
<dbReference type="InterPro" id="IPR000571">
    <property type="entry name" value="Znf_CCCH"/>
</dbReference>
<feature type="zinc finger region" description="C3H1-type" evidence="16">
    <location>
        <begin position="209"/>
        <end position="236"/>
    </location>
</feature>
<evidence type="ECO:0000256" key="8">
    <source>
        <dbReference type="ARBA" id="ARBA00022728"/>
    </source>
</evidence>
<dbReference type="GO" id="GO:0008270">
    <property type="term" value="F:zinc ion binding"/>
    <property type="evidence" value="ECO:0007669"/>
    <property type="project" value="UniProtKB-KW"/>
</dbReference>
<dbReference type="InterPro" id="IPR036855">
    <property type="entry name" value="Znf_CCCH_sf"/>
</dbReference>
<feature type="region of interest" description="Disordered" evidence="17">
    <location>
        <begin position="354"/>
        <end position="515"/>
    </location>
</feature>
<keyword evidence="21" id="KW-1185">Reference proteome</keyword>
<keyword evidence="7 16" id="KW-0479">Metal-binding</keyword>
<keyword evidence="6" id="KW-0507">mRNA processing</keyword>
<dbReference type="GO" id="GO:0071007">
    <property type="term" value="C:U2-type catalytic step 2 spliceosome"/>
    <property type="evidence" value="ECO:0007669"/>
    <property type="project" value="TreeGrafter"/>
</dbReference>
<dbReference type="STRING" id="46731.A0A3M6UC16"/>
<evidence type="ECO:0000256" key="3">
    <source>
        <dbReference type="ARBA" id="ARBA00007781"/>
    </source>
</evidence>
<reference evidence="20 21" key="1">
    <citation type="journal article" date="2018" name="Sci. Rep.">
        <title>Comparative analysis of the Pocillopora damicornis genome highlights role of immune system in coral evolution.</title>
        <authorList>
            <person name="Cunning R."/>
            <person name="Bay R.A."/>
            <person name="Gillette P."/>
            <person name="Baker A.C."/>
            <person name="Traylor-Knowles N."/>
        </authorList>
    </citation>
    <scope>NUCLEOTIDE SEQUENCE [LARGE SCALE GENOMIC DNA]</scope>
    <source>
        <strain evidence="20">RSMAS</strain>
        <tissue evidence="20">Whole animal</tissue>
    </source>
</reference>
<name>A0A3M6UC16_POCDA</name>
<dbReference type="Proteomes" id="UP000275408">
    <property type="component" value="Unassembled WGS sequence"/>
</dbReference>
<dbReference type="Gene3D" id="4.10.1000.10">
    <property type="entry name" value="Zinc finger, CCCH-type"/>
    <property type="match status" value="1"/>
</dbReference>